<accession>B9JJK9</accession>
<evidence type="ECO:0000313" key="1">
    <source>
        <dbReference type="EMBL" id="ACM30101.1"/>
    </source>
</evidence>
<gene>
    <name evidence="1" type="ordered locus">Arad_8949</name>
</gene>
<dbReference type="EMBL" id="CP000629">
    <property type="protein sequence ID" value="ACM30101.1"/>
    <property type="molecule type" value="Genomic_DNA"/>
</dbReference>
<dbReference type="RefSeq" id="WP_012650322.1">
    <property type="nucleotide sequence ID" value="NC_011983.1"/>
</dbReference>
<reference evidence="1 2" key="1">
    <citation type="journal article" date="2009" name="J. Bacteriol.">
        <title>Genome sequences of three Agrobacterium biovars help elucidate the evolution of multichromosome genomes in bacteria.</title>
        <authorList>
            <person name="Slater S.C."/>
            <person name="Goldman B.S."/>
            <person name="Goodner B."/>
            <person name="Setubal J.C."/>
            <person name="Farrand S.K."/>
            <person name="Nester E.W."/>
            <person name="Burr T.J."/>
            <person name="Banta L."/>
            <person name="Dickerman A.W."/>
            <person name="Paulsen I."/>
            <person name="Otten L."/>
            <person name="Suen G."/>
            <person name="Welch R."/>
            <person name="Almeida N.F."/>
            <person name="Arnold F."/>
            <person name="Burton O.T."/>
            <person name="Du Z."/>
            <person name="Ewing A."/>
            <person name="Godsy E."/>
            <person name="Heisel S."/>
            <person name="Houmiel K.L."/>
            <person name="Jhaveri J."/>
            <person name="Lu J."/>
            <person name="Miller N.M."/>
            <person name="Norton S."/>
            <person name="Chen Q."/>
            <person name="Phoolcharoen W."/>
            <person name="Ohlin V."/>
            <person name="Ondrusek D."/>
            <person name="Pride N."/>
            <person name="Stricklin S.L."/>
            <person name="Sun J."/>
            <person name="Wheeler C."/>
            <person name="Wilson L."/>
            <person name="Zhu H."/>
            <person name="Wood D.W."/>
        </authorList>
    </citation>
    <scope>NUCLEOTIDE SEQUENCE [LARGE SCALE GENOMIC DNA]</scope>
    <source>
        <strain evidence="2">K84 / ATCC BAA-868</strain>
    </source>
</reference>
<organism evidence="1 2">
    <name type="scientific">Rhizobium rhizogenes (strain K84 / ATCC BAA-868)</name>
    <name type="common">Agrobacterium radiobacter</name>
    <dbReference type="NCBI Taxonomy" id="311403"/>
    <lineage>
        <taxon>Bacteria</taxon>
        <taxon>Pseudomonadati</taxon>
        <taxon>Pseudomonadota</taxon>
        <taxon>Alphaproteobacteria</taxon>
        <taxon>Hyphomicrobiales</taxon>
        <taxon>Rhizobiaceae</taxon>
        <taxon>Rhizobium/Agrobacterium group</taxon>
        <taxon>Rhizobium</taxon>
    </lineage>
</organism>
<dbReference type="STRING" id="311403.Arad_8949"/>
<name>B9JJK9_RHIR8</name>
<dbReference type="eggNOG" id="ENOG50349S4">
    <property type="taxonomic scope" value="Bacteria"/>
</dbReference>
<protein>
    <submittedName>
        <fullName evidence="1">Uncharacterized protein</fullName>
    </submittedName>
</protein>
<dbReference type="Proteomes" id="UP000001600">
    <property type="component" value="Chromosome 2"/>
</dbReference>
<dbReference type="AlphaFoldDB" id="B9JJK9"/>
<dbReference type="HOGENOM" id="CLU_1665613_0_0_5"/>
<proteinExistence type="predicted"/>
<evidence type="ECO:0000313" key="2">
    <source>
        <dbReference type="Proteomes" id="UP000001600"/>
    </source>
</evidence>
<dbReference type="KEGG" id="ara:Arad_8949"/>
<sequence>MADKKQSTLMKFLATSLAVIGLSGAGASSAPAPSRNMDLMGAIAREIVNCGELRNIDWVEVSAIFSIDSDGDVDESYGYAYDASGKAHAATFLYDGVEREVKAYREWLRQPGDKGFIKMLFQFNRETRRVNADFEYEDPLRWQVTPKNLDVIVGELRPKLGT</sequence>